<dbReference type="EMBL" id="ABIC01000005">
    <property type="protein sequence ID" value="EDQ02041.1"/>
    <property type="molecule type" value="Genomic_DNA"/>
</dbReference>
<dbReference type="STRING" id="314608.KT99_19614"/>
<protein>
    <submittedName>
        <fullName evidence="1">Uncharacterized protein</fullName>
    </submittedName>
</protein>
<gene>
    <name evidence="1" type="ORF">KT99_19614</name>
</gene>
<name>A9CZV6_9GAMM</name>
<organism evidence="1 2">
    <name type="scientific">Shewanella benthica KT99</name>
    <dbReference type="NCBI Taxonomy" id="314608"/>
    <lineage>
        <taxon>Bacteria</taxon>
        <taxon>Pseudomonadati</taxon>
        <taxon>Pseudomonadota</taxon>
        <taxon>Gammaproteobacteria</taxon>
        <taxon>Alteromonadales</taxon>
        <taxon>Shewanellaceae</taxon>
        <taxon>Shewanella</taxon>
    </lineage>
</organism>
<dbReference type="AlphaFoldDB" id="A9CZV6"/>
<comment type="caution">
    <text evidence="1">The sequence shown here is derived from an EMBL/GenBank/DDBJ whole genome shotgun (WGS) entry which is preliminary data.</text>
</comment>
<proteinExistence type="predicted"/>
<sequence length="129" mass="14256">MARFRINEIFELAVLAPSSDVGEGQKYWGREVYSISNKHTSLIQLEQAAAQFSWEQIESRGGVYQVGGELSALWIFPLAKGESPPAILVINNISDWQSLLNEFQESMLGTLLFSFVRSFGHIGCLGACG</sequence>
<reference evidence="1 2" key="1">
    <citation type="submission" date="2007-10" db="EMBL/GenBank/DDBJ databases">
        <authorList>
            <person name="Yayanos A."/>
            <person name="Ferriera S."/>
            <person name="Johnson J."/>
            <person name="Kravitz S."/>
            <person name="Halpern A."/>
            <person name="Remington K."/>
            <person name="Beeson K."/>
            <person name="Tran B."/>
            <person name="Rogers Y.-H."/>
            <person name="Friedman R."/>
            <person name="Venter J.C."/>
        </authorList>
    </citation>
    <scope>NUCLEOTIDE SEQUENCE [LARGE SCALE GENOMIC DNA]</scope>
    <source>
        <strain evidence="1 2">KT99</strain>
    </source>
</reference>
<evidence type="ECO:0000313" key="1">
    <source>
        <dbReference type="EMBL" id="EDQ02041.1"/>
    </source>
</evidence>
<evidence type="ECO:0000313" key="2">
    <source>
        <dbReference type="Proteomes" id="UP000005839"/>
    </source>
</evidence>
<keyword evidence="2" id="KW-1185">Reference proteome</keyword>
<accession>A9CZV6</accession>
<dbReference type="Proteomes" id="UP000005839">
    <property type="component" value="Unassembled WGS sequence"/>
</dbReference>